<evidence type="ECO:0000313" key="1">
    <source>
        <dbReference type="EMBL" id="EPT04425.1"/>
    </source>
</evidence>
<dbReference type="SUPFAM" id="SSF52540">
    <property type="entry name" value="P-loop containing nucleoside triphosphate hydrolases"/>
    <property type="match status" value="1"/>
</dbReference>
<reference evidence="1 2" key="1">
    <citation type="journal article" date="2012" name="Science">
        <title>The Paleozoic origin of enzymatic lignin decomposition reconstructed from 31 fungal genomes.</title>
        <authorList>
            <person name="Floudas D."/>
            <person name="Binder M."/>
            <person name="Riley R."/>
            <person name="Barry K."/>
            <person name="Blanchette R.A."/>
            <person name="Henrissat B."/>
            <person name="Martinez A.T."/>
            <person name="Otillar R."/>
            <person name="Spatafora J.W."/>
            <person name="Yadav J.S."/>
            <person name="Aerts A."/>
            <person name="Benoit I."/>
            <person name="Boyd A."/>
            <person name="Carlson A."/>
            <person name="Copeland A."/>
            <person name="Coutinho P.M."/>
            <person name="de Vries R.P."/>
            <person name="Ferreira P."/>
            <person name="Findley K."/>
            <person name="Foster B."/>
            <person name="Gaskell J."/>
            <person name="Glotzer D."/>
            <person name="Gorecki P."/>
            <person name="Heitman J."/>
            <person name="Hesse C."/>
            <person name="Hori C."/>
            <person name="Igarashi K."/>
            <person name="Jurgens J.A."/>
            <person name="Kallen N."/>
            <person name="Kersten P."/>
            <person name="Kohler A."/>
            <person name="Kuees U."/>
            <person name="Kumar T.K.A."/>
            <person name="Kuo A."/>
            <person name="LaButti K."/>
            <person name="Larrondo L.F."/>
            <person name="Lindquist E."/>
            <person name="Ling A."/>
            <person name="Lombard V."/>
            <person name="Lucas S."/>
            <person name="Lundell T."/>
            <person name="Martin R."/>
            <person name="McLaughlin D.J."/>
            <person name="Morgenstern I."/>
            <person name="Morin E."/>
            <person name="Murat C."/>
            <person name="Nagy L.G."/>
            <person name="Nolan M."/>
            <person name="Ohm R.A."/>
            <person name="Patyshakuliyeva A."/>
            <person name="Rokas A."/>
            <person name="Ruiz-Duenas F.J."/>
            <person name="Sabat G."/>
            <person name="Salamov A."/>
            <person name="Samejima M."/>
            <person name="Schmutz J."/>
            <person name="Slot J.C."/>
            <person name="St John F."/>
            <person name="Stenlid J."/>
            <person name="Sun H."/>
            <person name="Sun S."/>
            <person name="Syed K."/>
            <person name="Tsang A."/>
            <person name="Wiebenga A."/>
            <person name="Young D."/>
            <person name="Pisabarro A."/>
            <person name="Eastwood D.C."/>
            <person name="Martin F."/>
            <person name="Cullen D."/>
            <person name="Grigoriev I.V."/>
            <person name="Hibbett D.S."/>
        </authorList>
    </citation>
    <scope>NUCLEOTIDE SEQUENCE</scope>
    <source>
        <strain evidence="2">FP-58527</strain>
    </source>
</reference>
<sequence length="125" mass="14005">VLSGDFCQLPPVPDRDKQSATFAFDAESWDACVGQPVILHKVFRQKDQAFVDMLNSMRFGHLTPETVTTFMQLSRKVTYDDGIDPTDLFPTRREVDNANSARLAQLPGSLQRYLAIDRPGMDAKG</sequence>
<feature type="non-terminal residue" evidence="1">
    <location>
        <position position="125"/>
    </location>
</feature>
<evidence type="ECO:0000313" key="2">
    <source>
        <dbReference type="Proteomes" id="UP000015241"/>
    </source>
</evidence>
<evidence type="ECO:0008006" key="3">
    <source>
        <dbReference type="Google" id="ProtNLM"/>
    </source>
</evidence>
<dbReference type="HOGENOM" id="CLU_129093_0_0_1"/>
<keyword evidence="2" id="KW-1185">Reference proteome</keyword>
<dbReference type="InParanoid" id="S8G277"/>
<dbReference type="InterPro" id="IPR027417">
    <property type="entry name" value="P-loop_NTPase"/>
</dbReference>
<organism evidence="1 2">
    <name type="scientific">Fomitopsis schrenkii</name>
    <name type="common">Brown rot fungus</name>
    <dbReference type="NCBI Taxonomy" id="2126942"/>
    <lineage>
        <taxon>Eukaryota</taxon>
        <taxon>Fungi</taxon>
        <taxon>Dikarya</taxon>
        <taxon>Basidiomycota</taxon>
        <taxon>Agaricomycotina</taxon>
        <taxon>Agaricomycetes</taxon>
        <taxon>Polyporales</taxon>
        <taxon>Fomitopsis</taxon>
    </lineage>
</organism>
<protein>
    <recommendedName>
        <fullName evidence="3">ATP-dependent DNA helicase</fullName>
    </recommendedName>
</protein>
<gene>
    <name evidence="1" type="ORF">FOMPIDRAFT_1093749</name>
</gene>
<dbReference type="InterPro" id="IPR051055">
    <property type="entry name" value="PIF1_helicase"/>
</dbReference>
<name>S8G277_FOMSC</name>
<feature type="non-terminal residue" evidence="1">
    <location>
        <position position="1"/>
    </location>
</feature>
<accession>S8G277</accession>
<dbReference type="PANTHER" id="PTHR47642:SF5">
    <property type="entry name" value="ATP-DEPENDENT DNA HELICASE"/>
    <property type="match status" value="1"/>
</dbReference>
<dbReference type="OrthoDB" id="432234at2759"/>
<dbReference type="eggNOG" id="KOG0987">
    <property type="taxonomic scope" value="Eukaryota"/>
</dbReference>
<dbReference type="PANTHER" id="PTHR47642">
    <property type="entry name" value="ATP-DEPENDENT DNA HELICASE"/>
    <property type="match status" value="1"/>
</dbReference>
<dbReference type="Proteomes" id="UP000015241">
    <property type="component" value="Unassembled WGS sequence"/>
</dbReference>
<proteinExistence type="predicted"/>
<dbReference type="EMBL" id="KE504127">
    <property type="protein sequence ID" value="EPT04425.1"/>
    <property type="molecule type" value="Genomic_DNA"/>
</dbReference>
<dbReference type="STRING" id="743788.S8G277"/>
<dbReference type="AlphaFoldDB" id="S8G277"/>